<name>A0ABQ4YP16_9ASTR</name>
<organism evidence="2 3">
    <name type="scientific">Tanacetum coccineum</name>
    <dbReference type="NCBI Taxonomy" id="301880"/>
    <lineage>
        <taxon>Eukaryota</taxon>
        <taxon>Viridiplantae</taxon>
        <taxon>Streptophyta</taxon>
        <taxon>Embryophyta</taxon>
        <taxon>Tracheophyta</taxon>
        <taxon>Spermatophyta</taxon>
        <taxon>Magnoliopsida</taxon>
        <taxon>eudicotyledons</taxon>
        <taxon>Gunneridae</taxon>
        <taxon>Pentapetalae</taxon>
        <taxon>asterids</taxon>
        <taxon>campanulids</taxon>
        <taxon>Asterales</taxon>
        <taxon>Asteraceae</taxon>
        <taxon>Asteroideae</taxon>
        <taxon>Anthemideae</taxon>
        <taxon>Anthemidinae</taxon>
        <taxon>Tanacetum</taxon>
    </lineage>
</organism>
<feature type="region of interest" description="Disordered" evidence="1">
    <location>
        <begin position="69"/>
        <end position="88"/>
    </location>
</feature>
<reference evidence="2" key="2">
    <citation type="submission" date="2022-01" db="EMBL/GenBank/DDBJ databases">
        <authorList>
            <person name="Yamashiro T."/>
            <person name="Shiraishi A."/>
            <person name="Satake H."/>
            <person name="Nakayama K."/>
        </authorList>
    </citation>
    <scope>NUCLEOTIDE SEQUENCE</scope>
</reference>
<evidence type="ECO:0000256" key="1">
    <source>
        <dbReference type="SAM" id="MobiDB-lite"/>
    </source>
</evidence>
<comment type="caution">
    <text evidence="2">The sequence shown here is derived from an EMBL/GenBank/DDBJ whole genome shotgun (WGS) entry which is preliminary data.</text>
</comment>
<feature type="non-terminal residue" evidence="2">
    <location>
        <position position="113"/>
    </location>
</feature>
<protein>
    <submittedName>
        <fullName evidence="2">Uncharacterized protein</fullName>
    </submittedName>
</protein>
<feature type="region of interest" description="Disordered" evidence="1">
    <location>
        <begin position="1"/>
        <end position="21"/>
    </location>
</feature>
<sequence length="113" mass="12410">MGVLHYSSSFDSDPSEDSLPLAPELPLVLPFFFSDDSEANSESGPAEQRPERHESLTLHDVMVLRWRDRVTSRPSSSSGSSSHDTVAPSSEFPLALVVAPPGIRRWPAILIRP</sequence>
<proteinExistence type="predicted"/>
<keyword evidence="3" id="KW-1185">Reference proteome</keyword>
<reference evidence="2" key="1">
    <citation type="journal article" date="2022" name="Int. J. Mol. Sci.">
        <title>Draft Genome of Tanacetum Coccineum: Genomic Comparison of Closely Related Tanacetum-Family Plants.</title>
        <authorList>
            <person name="Yamashiro T."/>
            <person name="Shiraishi A."/>
            <person name="Nakayama K."/>
            <person name="Satake H."/>
        </authorList>
    </citation>
    <scope>NUCLEOTIDE SEQUENCE</scope>
</reference>
<evidence type="ECO:0000313" key="3">
    <source>
        <dbReference type="Proteomes" id="UP001151760"/>
    </source>
</evidence>
<accession>A0ABQ4YP16</accession>
<feature type="region of interest" description="Disordered" evidence="1">
    <location>
        <begin position="36"/>
        <end position="55"/>
    </location>
</feature>
<gene>
    <name evidence="2" type="ORF">Tco_0729161</name>
</gene>
<evidence type="ECO:0000313" key="2">
    <source>
        <dbReference type="EMBL" id="GJS79280.1"/>
    </source>
</evidence>
<dbReference type="EMBL" id="BQNB010010586">
    <property type="protein sequence ID" value="GJS79280.1"/>
    <property type="molecule type" value="Genomic_DNA"/>
</dbReference>
<dbReference type="Proteomes" id="UP001151760">
    <property type="component" value="Unassembled WGS sequence"/>
</dbReference>
<feature type="compositionally biased region" description="Low complexity" evidence="1">
    <location>
        <begin position="72"/>
        <end position="82"/>
    </location>
</feature>
<feature type="compositionally biased region" description="Low complexity" evidence="1">
    <location>
        <begin position="7"/>
        <end position="21"/>
    </location>
</feature>